<reference evidence="8" key="1">
    <citation type="submission" date="2020-07" db="EMBL/GenBank/DDBJ databases">
        <title>Complete genome sequencing of Clostridia bacterium strain 12CBH8.</title>
        <authorList>
            <person name="Sakamoto M."/>
            <person name="Murakami T."/>
            <person name="Mori H."/>
        </authorList>
    </citation>
    <scope>NUCLEOTIDE SEQUENCE [LARGE SCALE GENOMIC DNA]</scope>
    <source>
        <strain evidence="8">12CBH8</strain>
    </source>
</reference>
<feature type="transmembrane region" description="Helical" evidence="6">
    <location>
        <begin position="300"/>
        <end position="322"/>
    </location>
</feature>
<dbReference type="InterPro" id="IPR001851">
    <property type="entry name" value="ABC_transp_permease"/>
</dbReference>
<feature type="transmembrane region" description="Helical" evidence="6">
    <location>
        <begin position="25"/>
        <end position="47"/>
    </location>
</feature>
<keyword evidence="3 6" id="KW-0812">Transmembrane</keyword>
<dbReference type="Proteomes" id="UP000593890">
    <property type="component" value="Chromosome"/>
</dbReference>
<feature type="transmembrane region" description="Helical" evidence="6">
    <location>
        <begin position="225"/>
        <end position="246"/>
    </location>
</feature>
<comment type="subcellular location">
    <subcellularLocation>
        <location evidence="1">Cell membrane</location>
        <topology evidence="1">Multi-pass membrane protein</topology>
    </subcellularLocation>
</comment>
<feature type="transmembrane region" description="Helical" evidence="6">
    <location>
        <begin position="59"/>
        <end position="78"/>
    </location>
</feature>
<dbReference type="RefSeq" id="WP_215533170.1">
    <property type="nucleotide sequence ID" value="NZ_AP023321.1"/>
</dbReference>
<dbReference type="AlphaFoldDB" id="A0A7I8D3N4"/>
<proteinExistence type="predicted"/>
<feature type="transmembrane region" description="Helical" evidence="6">
    <location>
        <begin position="175"/>
        <end position="197"/>
    </location>
</feature>
<protein>
    <submittedName>
        <fullName evidence="7">Ribose import permease protein RbsC</fullName>
    </submittedName>
</protein>
<dbReference type="GO" id="GO:0022857">
    <property type="term" value="F:transmembrane transporter activity"/>
    <property type="evidence" value="ECO:0007669"/>
    <property type="project" value="InterPro"/>
</dbReference>
<dbReference type="Pfam" id="PF02653">
    <property type="entry name" value="BPD_transp_2"/>
    <property type="match status" value="1"/>
</dbReference>
<keyword evidence="8" id="KW-1185">Reference proteome</keyword>
<feature type="transmembrane region" description="Helical" evidence="6">
    <location>
        <begin position="137"/>
        <end position="163"/>
    </location>
</feature>
<sequence length="329" mass="33627">MSKGVNTAASEENSPLKKRSGLSPIVKQLLTTIAAFVVICIAFTILNPNFISISNILNVCNQVAPVAIISIGQTYVLITGGIDLSIGSNIAIGGVLCCQAIVAGMPVIVGILIGLLAGTVVGIINGVLVVYGKLPPFIATLGTMMAIRGLALTITNGIPVTGLPKSFSFIGTDSWLGIPISVYIMAVCAVVFGIILAKTKSGRYTYAVGSNYDATRLSGINVNAAIIRVYAISGFLSALAGIIMAAKISSAPPSAGDSYELNAVASSVIGGASTMGGEGFIAGTIVGAFVFMTLSNGLNLAGISSFLQKVVIGIVIIAAVLWDKLRSRK</sequence>
<keyword evidence="5 6" id="KW-0472">Membrane</keyword>
<name>A0A7I8D3N4_9FIRM</name>
<evidence type="ECO:0000256" key="4">
    <source>
        <dbReference type="ARBA" id="ARBA00022989"/>
    </source>
</evidence>
<evidence type="ECO:0000256" key="3">
    <source>
        <dbReference type="ARBA" id="ARBA00022692"/>
    </source>
</evidence>
<dbReference type="GO" id="GO:0005886">
    <property type="term" value="C:plasma membrane"/>
    <property type="evidence" value="ECO:0007669"/>
    <property type="project" value="UniProtKB-SubCell"/>
</dbReference>
<evidence type="ECO:0000313" key="7">
    <source>
        <dbReference type="EMBL" id="BCI61380.1"/>
    </source>
</evidence>
<evidence type="ECO:0000256" key="5">
    <source>
        <dbReference type="ARBA" id="ARBA00023136"/>
    </source>
</evidence>
<gene>
    <name evidence="7" type="primary">rbsC</name>
    <name evidence="7" type="ORF">C12CBH8_20190</name>
</gene>
<feature type="transmembrane region" description="Helical" evidence="6">
    <location>
        <begin position="109"/>
        <end position="131"/>
    </location>
</feature>
<accession>A0A7I8D3N4</accession>
<dbReference type="KEGG" id="sman:C12CBH8_20190"/>
<keyword evidence="2" id="KW-1003">Cell membrane</keyword>
<evidence type="ECO:0000256" key="2">
    <source>
        <dbReference type="ARBA" id="ARBA00022475"/>
    </source>
</evidence>
<keyword evidence="4 6" id="KW-1133">Transmembrane helix</keyword>
<dbReference type="CDD" id="cd06579">
    <property type="entry name" value="TM_PBP1_transp_AraH_like"/>
    <property type="match status" value="1"/>
</dbReference>
<feature type="transmembrane region" description="Helical" evidence="6">
    <location>
        <begin position="267"/>
        <end position="294"/>
    </location>
</feature>
<dbReference type="EMBL" id="AP023321">
    <property type="protein sequence ID" value="BCI61380.1"/>
    <property type="molecule type" value="Genomic_DNA"/>
</dbReference>
<dbReference type="PANTHER" id="PTHR32196">
    <property type="entry name" value="ABC TRANSPORTER PERMEASE PROTEIN YPHD-RELATED-RELATED"/>
    <property type="match status" value="1"/>
</dbReference>
<organism evidence="7 8">
    <name type="scientific">Solibaculum mannosilyticum</name>
    <dbReference type="NCBI Taxonomy" id="2780922"/>
    <lineage>
        <taxon>Bacteria</taxon>
        <taxon>Bacillati</taxon>
        <taxon>Bacillota</taxon>
        <taxon>Clostridia</taxon>
        <taxon>Eubacteriales</taxon>
        <taxon>Oscillospiraceae</taxon>
        <taxon>Solibaculum</taxon>
    </lineage>
</organism>
<evidence type="ECO:0000256" key="1">
    <source>
        <dbReference type="ARBA" id="ARBA00004651"/>
    </source>
</evidence>
<evidence type="ECO:0000256" key="6">
    <source>
        <dbReference type="SAM" id="Phobius"/>
    </source>
</evidence>
<evidence type="ECO:0000313" key="8">
    <source>
        <dbReference type="Proteomes" id="UP000593890"/>
    </source>
</evidence>